<name>A0ABX7Q5T2_9BACT</name>
<gene>
    <name evidence="1" type="ORF">JZM60_03085</name>
</gene>
<evidence type="ECO:0000313" key="1">
    <source>
        <dbReference type="EMBL" id="QSV46278.1"/>
    </source>
</evidence>
<dbReference type="Proteomes" id="UP000663651">
    <property type="component" value="Chromosome"/>
</dbReference>
<evidence type="ECO:0000313" key="2">
    <source>
        <dbReference type="Proteomes" id="UP000663651"/>
    </source>
</evidence>
<dbReference type="EMBL" id="CP071382">
    <property type="protein sequence ID" value="QSV46278.1"/>
    <property type="molecule type" value="Genomic_DNA"/>
</dbReference>
<dbReference type="RefSeq" id="WP_207164060.1">
    <property type="nucleotide sequence ID" value="NZ_CP071382.1"/>
</dbReference>
<reference evidence="1 2" key="1">
    <citation type="submission" date="2021-03" db="EMBL/GenBank/DDBJ databases">
        <title>Geobacter metallireducens gen. nov. sp. nov., a microorganism capable of coupling the complete oxidation of organic compounds to the reduction of iron and other metals.</title>
        <authorList>
            <person name="Li Y."/>
        </authorList>
    </citation>
    <scope>NUCLEOTIDE SEQUENCE [LARGE SCALE GENOMIC DNA]</scope>
    <source>
        <strain evidence="1 2">Jerry-YX</strain>
    </source>
</reference>
<organism evidence="1 2">
    <name type="scientific">Geobacter benzoatilyticus</name>
    <dbReference type="NCBI Taxonomy" id="2815309"/>
    <lineage>
        <taxon>Bacteria</taxon>
        <taxon>Pseudomonadati</taxon>
        <taxon>Thermodesulfobacteriota</taxon>
        <taxon>Desulfuromonadia</taxon>
        <taxon>Geobacterales</taxon>
        <taxon>Geobacteraceae</taxon>
        <taxon>Geobacter</taxon>
    </lineage>
</organism>
<keyword evidence="2" id="KW-1185">Reference proteome</keyword>
<proteinExistence type="predicted"/>
<protein>
    <submittedName>
        <fullName evidence="1">Uncharacterized protein</fullName>
    </submittedName>
</protein>
<sequence>MMSKVRTYNAGHHNFFDDLALFLSSLASSLVTIEAFRMGGQTKAVSDPKYYMQFEACTLPIKLTWYPQATLMAIAANAWPNEIELHEDAIHPRYPTFGVGSRGAKNLHALSLQASFIRFFESYKGRVSAQFGSDPMQWPNEWNFARIIRNAFAHDGVITFANPNASAVEWRGIKYGPTAQGRQVIFQDMSFVEILVLMEDMNAHL</sequence>
<accession>A0ABX7Q5T2</accession>